<dbReference type="AlphaFoldDB" id="C2ERS7"/>
<dbReference type="STRING" id="1423814.HMPREF0549_0163"/>
<evidence type="ECO:0000313" key="1">
    <source>
        <dbReference type="EMBL" id="EEJ41412.1"/>
    </source>
</evidence>
<reference evidence="1 2" key="1">
    <citation type="submission" date="2009-01" db="EMBL/GenBank/DDBJ databases">
        <authorList>
            <person name="Qin X."/>
            <person name="Bachman B."/>
            <person name="Battles P."/>
            <person name="Bell A."/>
            <person name="Bess C."/>
            <person name="Bickham C."/>
            <person name="Chaboub L."/>
            <person name="Chen D."/>
            <person name="Coyle M."/>
            <person name="Deiros D.R."/>
            <person name="Dinh H."/>
            <person name="Forbes L."/>
            <person name="Fowler G."/>
            <person name="Francisco L."/>
            <person name="Fu Q."/>
            <person name="Gubbala S."/>
            <person name="Hale W."/>
            <person name="Han Y."/>
            <person name="Hemphill L."/>
            <person name="Highlander S.K."/>
            <person name="Hirani K."/>
            <person name="Hogues M."/>
            <person name="Jackson L."/>
            <person name="Jakkamsetti A."/>
            <person name="Javaid M."/>
            <person name="Jiang H."/>
            <person name="Korchina V."/>
            <person name="Kovar C."/>
            <person name="Lara F."/>
            <person name="Lee S."/>
            <person name="Mata R."/>
            <person name="Mathew T."/>
            <person name="Moen C."/>
            <person name="Morales K."/>
            <person name="Munidasa M."/>
            <person name="Nazareth L."/>
            <person name="Ngo R."/>
            <person name="Nguyen L."/>
            <person name="Okwuonu G."/>
            <person name="Ongeri F."/>
            <person name="Patil S."/>
            <person name="Petrosino J."/>
            <person name="Pham C."/>
            <person name="Pham P."/>
            <person name="Pu L.-L."/>
            <person name="Puazo M."/>
            <person name="Raj R."/>
            <person name="Reid J."/>
            <person name="Rouhana J."/>
            <person name="Saada N."/>
            <person name="Shang Y."/>
            <person name="Simmons D."/>
            <person name="Thornton R."/>
            <person name="Warren J."/>
            <person name="Weissenberger G."/>
            <person name="Zhang J."/>
            <person name="Zhang L."/>
            <person name="Zhou C."/>
            <person name="Zhu D."/>
            <person name="Muzny D."/>
            <person name="Worley K."/>
            <person name="Gibbs R."/>
        </authorList>
    </citation>
    <scope>NUCLEOTIDE SEQUENCE [LARGE SCALE GENOMIC DNA]</scope>
    <source>
        <strain evidence="1 2">ATCC 49540</strain>
    </source>
</reference>
<dbReference type="Proteomes" id="UP000004483">
    <property type="component" value="Unassembled WGS sequence"/>
</dbReference>
<evidence type="ECO:0000313" key="2">
    <source>
        <dbReference type="Proteomes" id="UP000004483"/>
    </source>
</evidence>
<dbReference type="HOGENOM" id="CLU_165422_1_0_9"/>
<name>C2ERS7_9LACO</name>
<proteinExistence type="predicted"/>
<gene>
    <name evidence="1" type="ORF">HMPREF0549_0163</name>
</gene>
<sequence length="62" mass="7126">MMKHYGIHEANVPPMVTDLDLYLPTKAGDMVIKQDDWIATGIDGEHWVIANDIFCKTYERCD</sequence>
<dbReference type="RefSeq" id="WP_003717926.1">
    <property type="nucleotide sequence ID" value="NZ_AZGL01000003.1"/>
</dbReference>
<comment type="caution">
    <text evidence="1">The sequence shown here is derived from an EMBL/GenBank/DDBJ whole genome shotgun (WGS) entry which is preliminary data.</text>
</comment>
<protein>
    <submittedName>
        <fullName evidence="1">Uncharacterized protein</fullName>
    </submittedName>
</protein>
<dbReference type="PATRIC" id="fig|1423814.6.peg.826"/>
<organism evidence="1 2">
    <name type="scientific">Limosilactobacillus vaginalis DSM 5837 = ATCC 49540</name>
    <dbReference type="NCBI Taxonomy" id="1423814"/>
    <lineage>
        <taxon>Bacteria</taxon>
        <taxon>Bacillati</taxon>
        <taxon>Bacillota</taxon>
        <taxon>Bacilli</taxon>
        <taxon>Lactobacillales</taxon>
        <taxon>Lactobacillaceae</taxon>
        <taxon>Limosilactobacillus</taxon>
    </lineage>
</organism>
<dbReference type="EMBL" id="ACGV01000011">
    <property type="protein sequence ID" value="EEJ41412.1"/>
    <property type="molecule type" value="Genomic_DNA"/>
</dbReference>
<accession>C2ERS7</accession>